<protein>
    <submittedName>
        <fullName evidence="2">Uncharacterized protein</fullName>
    </submittedName>
</protein>
<reference evidence="2 3" key="1">
    <citation type="journal article" date="2016" name="Nat. Commun.">
        <title>Thousands of microbial genomes shed light on interconnected biogeochemical processes in an aquifer system.</title>
        <authorList>
            <person name="Anantharaman K."/>
            <person name="Brown C.T."/>
            <person name="Hug L.A."/>
            <person name="Sharon I."/>
            <person name="Castelle C.J."/>
            <person name="Probst A.J."/>
            <person name="Thomas B.C."/>
            <person name="Singh A."/>
            <person name="Wilkins M.J."/>
            <person name="Karaoz U."/>
            <person name="Brodie E.L."/>
            <person name="Williams K.H."/>
            <person name="Hubbard S.S."/>
            <person name="Banfield J.F."/>
        </authorList>
    </citation>
    <scope>NUCLEOTIDE SEQUENCE [LARGE SCALE GENOMIC DNA]</scope>
</reference>
<dbReference type="STRING" id="1802485.A2V97_04590"/>
<keyword evidence="1" id="KW-0472">Membrane</keyword>
<evidence type="ECO:0000313" key="2">
    <source>
        <dbReference type="EMBL" id="OGM16014.1"/>
    </source>
</evidence>
<feature type="transmembrane region" description="Helical" evidence="1">
    <location>
        <begin position="48"/>
        <end position="70"/>
    </location>
</feature>
<sequence length="139" mass="14673">MGGRPGLGEHLHSFEIQILDKGKGDTAVTAQSGRFSNVRTRAVQLWKAIKIAGVVVLAGFALFGAGTAYAETRPKEPVDPYAQIRQVSGLAVDIGQEGKPLDGVPDLLVVVTRVTGVLENIDDGTFTLQVEAVTIPPLP</sequence>
<organism evidence="2 3">
    <name type="scientific">Candidatus Woesebacteria bacterium RBG_16_42_24</name>
    <dbReference type="NCBI Taxonomy" id="1802485"/>
    <lineage>
        <taxon>Bacteria</taxon>
        <taxon>Candidatus Woeseibacteriota</taxon>
    </lineage>
</organism>
<proteinExistence type="predicted"/>
<name>A0A1F7XLS2_9BACT</name>
<comment type="caution">
    <text evidence="2">The sequence shown here is derived from an EMBL/GenBank/DDBJ whole genome shotgun (WGS) entry which is preliminary data.</text>
</comment>
<keyword evidence="1" id="KW-0812">Transmembrane</keyword>
<dbReference type="Proteomes" id="UP000177382">
    <property type="component" value="Unassembled WGS sequence"/>
</dbReference>
<dbReference type="EMBL" id="MGFX01000001">
    <property type="protein sequence ID" value="OGM16014.1"/>
    <property type="molecule type" value="Genomic_DNA"/>
</dbReference>
<dbReference type="AlphaFoldDB" id="A0A1F7XLS2"/>
<evidence type="ECO:0000313" key="3">
    <source>
        <dbReference type="Proteomes" id="UP000177382"/>
    </source>
</evidence>
<gene>
    <name evidence="2" type="ORF">A2V97_04590</name>
</gene>
<keyword evidence="1" id="KW-1133">Transmembrane helix</keyword>
<evidence type="ECO:0000256" key="1">
    <source>
        <dbReference type="SAM" id="Phobius"/>
    </source>
</evidence>
<accession>A0A1F7XLS2</accession>